<reference evidence="2 3" key="1">
    <citation type="submission" date="2018-11" db="EMBL/GenBank/DDBJ databases">
        <title>Sequencing the genomes of 1000 actinobacteria strains.</title>
        <authorList>
            <person name="Klenk H.-P."/>
        </authorList>
    </citation>
    <scope>NUCLEOTIDE SEQUENCE [LARGE SCALE GENOMIC DNA]</scope>
    <source>
        <strain evidence="2 3">DSM 10546</strain>
    </source>
</reference>
<dbReference type="InterPro" id="IPR006311">
    <property type="entry name" value="TAT_signal"/>
</dbReference>
<sequence length="97" mass="10230">MNVSRRGFLQATGAGALTLYVTNALGLPKAVAEGIPGGTLPATQIPQFRNRLVVAQIAPCWRRTLPQGGRRPGPLRLAHHAGGHPGWGDEDQGHHVG</sequence>
<gene>
    <name evidence="2" type="ORF">EDD41_2791</name>
</gene>
<dbReference type="RefSeq" id="WP_179110726.1">
    <property type="nucleotide sequence ID" value="NZ_RKHG01000001.1"/>
</dbReference>
<dbReference type="InterPro" id="IPR019546">
    <property type="entry name" value="TAT_signal_bac_arc"/>
</dbReference>
<dbReference type="PROSITE" id="PS51318">
    <property type="entry name" value="TAT"/>
    <property type="match status" value="1"/>
</dbReference>
<comment type="caution">
    <text evidence="2">The sequence shown here is derived from an EMBL/GenBank/DDBJ whole genome shotgun (WGS) entry which is preliminary data.</text>
</comment>
<evidence type="ECO:0000256" key="1">
    <source>
        <dbReference type="SAM" id="MobiDB-lite"/>
    </source>
</evidence>
<evidence type="ECO:0000313" key="3">
    <source>
        <dbReference type="Proteomes" id="UP000275749"/>
    </source>
</evidence>
<dbReference type="EMBL" id="RKHG01000001">
    <property type="protein sequence ID" value="ROR55515.1"/>
    <property type="molecule type" value="Genomic_DNA"/>
</dbReference>
<dbReference type="NCBIfam" id="TIGR01409">
    <property type="entry name" value="TAT_signal_seq"/>
    <property type="match status" value="1"/>
</dbReference>
<dbReference type="AlphaFoldDB" id="A0A3N1ZXF1"/>
<proteinExistence type="predicted"/>
<organism evidence="2 3">
    <name type="scientific">Luteococcus japonicus</name>
    <dbReference type="NCBI Taxonomy" id="33984"/>
    <lineage>
        <taxon>Bacteria</taxon>
        <taxon>Bacillati</taxon>
        <taxon>Actinomycetota</taxon>
        <taxon>Actinomycetes</taxon>
        <taxon>Propionibacteriales</taxon>
        <taxon>Propionibacteriaceae</taxon>
        <taxon>Luteococcus</taxon>
    </lineage>
</organism>
<protein>
    <submittedName>
        <fullName evidence="2">Secreted protein</fullName>
    </submittedName>
</protein>
<dbReference type="Proteomes" id="UP000275749">
    <property type="component" value="Unassembled WGS sequence"/>
</dbReference>
<evidence type="ECO:0000313" key="2">
    <source>
        <dbReference type="EMBL" id="ROR55515.1"/>
    </source>
</evidence>
<name>A0A3N1ZXF1_9ACTN</name>
<feature type="region of interest" description="Disordered" evidence="1">
    <location>
        <begin position="65"/>
        <end position="97"/>
    </location>
</feature>
<accession>A0A3N1ZXF1</accession>